<dbReference type="CDD" id="cd06193">
    <property type="entry name" value="siderophore_interacting"/>
    <property type="match status" value="1"/>
</dbReference>
<dbReference type="InterPro" id="IPR039261">
    <property type="entry name" value="FNR_nucleotide-bd"/>
</dbReference>
<dbReference type="InterPro" id="IPR013113">
    <property type="entry name" value="SIP_FAD-bd"/>
</dbReference>
<gene>
    <name evidence="2" type="ORF">GCM10010171_20470</name>
</gene>
<dbReference type="Gene3D" id="2.40.30.10">
    <property type="entry name" value="Translation factors"/>
    <property type="match status" value="1"/>
</dbReference>
<organism evidence="2 3">
    <name type="scientific">Actinokineospora fastidiosa</name>
    <dbReference type="NCBI Taxonomy" id="1816"/>
    <lineage>
        <taxon>Bacteria</taxon>
        <taxon>Bacillati</taxon>
        <taxon>Actinomycetota</taxon>
        <taxon>Actinomycetes</taxon>
        <taxon>Pseudonocardiales</taxon>
        <taxon>Pseudonocardiaceae</taxon>
        <taxon>Actinokineospora</taxon>
    </lineage>
</organism>
<reference evidence="2" key="1">
    <citation type="journal article" date="2014" name="Int. J. Syst. Evol. Microbiol.">
        <title>Complete genome sequence of Corynebacterium casei LMG S-19264T (=DSM 44701T), isolated from a smear-ripened cheese.</title>
        <authorList>
            <consortium name="US DOE Joint Genome Institute (JGI-PGF)"/>
            <person name="Walter F."/>
            <person name="Albersmeier A."/>
            <person name="Kalinowski J."/>
            <person name="Ruckert C."/>
        </authorList>
    </citation>
    <scope>NUCLEOTIDE SEQUENCE</scope>
    <source>
        <strain evidence="2">JCM 3276</strain>
    </source>
</reference>
<dbReference type="PANTHER" id="PTHR30157:SF0">
    <property type="entry name" value="NADPH-DEPENDENT FERRIC-CHELATE REDUCTASE"/>
    <property type="match status" value="1"/>
</dbReference>
<evidence type="ECO:0000313" key="3">
    <source>
        <dbReference type="Proteomes" id="UP000660680"/>
    </source>
</evidence>
<accession>A0A918GAS4</accession>
<evidence type="ECO:0000313" key="2">
    <source>
        <dbReference type="EMBL" id="GGS27617.1"/>
    </source>
</evidence>
<dbReference type="GO" id="GO:0016491">
    <property type="term" value="F:oxidoreductase activity"/>
    <property type="evidence" value="ECO:0007669"/>
    <property type="project" value="InterPro"/>
</dbReference>
<dbReference type="Pfam" id="PF08021">
    <property type="entry name" value="FAD_binding_9"/>
    <property type="match status" value="1"/>
</dbReference>
<feature type="domain" description="FAD-binding FR-type" evidence="1">
    <location>
        <begin position="29"/>
        <end position="164"/>
    </location>
</feature>
<dbReference type="SUPFAM" id="SSF63380">
    <property type="entry name" value="Riboflavin synthase domain-like"/>
    <property type="match status" value="1"/>
</dbReference>
<dbReference type="InterPro" id="IPR007037">
    <property type="entry name" value="SIP_rossman_dom"/>
</dbReference>
<keyword evidence="3" id="KW-1185">Reference proteome</keyword>
<reference evidence="2" key="2">
    <citation type="submission" date="2020-09" db="EMBL/GenBank/DDBJ databases">
        <authorList>
            <person name="Sun Q."/>
            <person name="Ohkuma M."/>
        </authorList>
    </citation>
    <scope>NUCLEOTIDE SEQUENCE</scope>
    <source>
        <strain evidence="2">JCM 3276</strain>
    </source>
</reference>
<dbReference type="PROSITE" id="PS51384">
    <property type="entry name" value="FAD_FR"/>
    <property type="match status" value="1"/>
</dbReference>
<dbReference type="Proteomes" id="UP000660680">
    <property type="component" value="Unassembled WGS sequence"/>
</dbReference>
<dbReference type="AlphaFoldDB" id="A0A918GAS4"/>
<evidence type="ECO:0000259" key="1">
    <source>
        <dbReference type="PROSITE" id="PS51384"/>
    </source>
</evidence>
<protein>
    <submittedName>
        <fullName evidence="2">Siderophore-interacting protein</fullName>
    </submittedName>
</protein>
<proteinExistence type="predicted"/>
<dbReference type="PANTHER" id="PTHR30157">
    <property type="entry name" value="FERRIC REDUCTASE, NADPH-DEPENDENT"/>
    <property type="match status" value="1"/>
</dbReference>
<dbReference type="EMBL" id="BMRB01000002">
    <property type="protein sequence ID" value="GGS27617.1"/>
    <property type="molecule type" value="Genomic_DNA"/>
</dbReference>
<dbReference type="Pfam" id="PF04954">
    <property type="entry name" value="SIP"/>
    <property type="match status" value="1"/>
</dbReference>
<sequence length="276" mass="30334">MYGVDRLQMKLIDKVNNLVTAPSRRRETPVQFRARVAGTEDLSAHQRRVTLTAPEFADFAVTGPDEYFGLLIPHPAAGLVMPDPGRLNTRQAVHRIGEHERPELRWYTVRAHRPAVCEIDVDFVLHEHAGPGTRWAAGARQGDEVGFRAGGSGYQPPTGTQVLVADEAALPALAAILESLPAETPDLRVYLEVGPDFRPSPIAAAVQPTLLRRDGEHGDRLIEALTANPPAAPEFAWVCGEAGMVARVRRHLLHECGMDRRQVLFSGYWKLGQARG</sequence>
<dbReference type="RefSeq" id="WP_189210201.1">
    <property type="nucleotide sequence ID" value="NZ_BMRB01000002.1"/>
</dbReference>
<dbReference type="Gene3D" id="3.40.50.80">
    <property type="entry name" value="Nucleotide-binding domain of ferredoxin-NADP reductase (FNR) module"/>
    <property type="match status" value="1"/>
</dbReference>
<dbReference type="InterPro" id="IPR017938">
    <property type="entry name" value="Riboflavin_synthase-like_b-brl"/>
</dbReference>
<name>A0A918GAS4_9PSEU</name>
<comment type="caution">
    <text evidence="2">The sequence shown here is derived from an EMBL/GenBank/DDBJ whole genome shotgun (WGS) entry which is preliminary data.</text>
</comment>
<dbReference type="InterPro" id="IPR017927">
    <property type="entry name" value="FAD-bd_FR_type"/>
</dbReference>
<dbReference type="InterPro" id="IPR039374">
    <property type="entry name" value="SIP_fam"/>
</dbReference>